<feature type="compositionally biased region" description="Low complexity" evidence="1">
    <location>
        <begin position="173"/>
        <end position="187"/>
    </location>
</feature>
<name>A0A4R6S3B9_9MICO</name>
<evidence type="ECO:0000256" key="1">
    <source>
        <dbReference type="SAM" id="MobiDB-lite"/>
    </source>
</evidence>
<feature type="region of interest" description="Disordered" evidence="1">
    <location>
        <begin position="22"/>
        <end position="56"/>
    </location>
</feature>
<comment type="caution">
    <text evidence="2">The sequence shown here is derived from an EMBL/GenBank/DDBJ whole genome shotgun (WGS) entry which is preliminary data.</text>
</comment>
<organism evidence="2 3">
    <name type="scientific">Leucobacter luti</name>
    <dbReference type="NCBI Taxonomy" id="340320"/>
    <lineage>
        <taxon>Bacteria</taxon>
        <taxon>Bacillati</taxon>
        <taxon>Actinomycetota</taxon>
        <taxon>Actinomycetes</taxon>
        <taxon>Micrococcales</taxon>
        <taxon>Microbacteriaceae</taxon>
        <taxon>Leucobacter</taxon>
    </lineage>
</organism>
<dbReference type="AlphaFoldDB" id="A0A4R6S3B9"/>
<feature type="compositionally biased region" description="Basic residues" evidence="1">
    <location>
        <begin position="24"/>
        <end position="43"/>
    </location>
</feature>
<evidence type="ECO:0000313" key="3">
    <source>
        <dbReference type="Proteomes" id="UP000295601"/>
    </source>
</evidence>
<accession>A0A4R6S3B9</accession>
<evidence type="ECO:0000313" key="2">
    <source>
        <dbReference type="EMBL" id="TDP93186.1"/>
    </source>
</evidence>
<proteinExistence type="predicted"/>
<dbReference type="EMBL" id="SNYA01000003">
    <property type="protein sequence ID" value="TDP93186.1"/>
    <property type="molecule type" value="Genomic_DNA"/>
</dbReference>
<dbReference type="Proteomes" id="UP000295601">
    <property type="component" value="Unassembled WGS sequence"/>
</dbReference>
<sequence>MAARPSTTARVSKTITACPPPCRSARRARKGRARRECRRRRARGAPFTGPPRAWPAEHPDRVLLSVHHAAQSPIRGPHEIHTAAARNSHNPDGSLTVNRSHWCSTVQCERRTCGRCRCHRTLLMTARRPHRRTRGTHRTVRAPRSAVSVSHARGSIASCLLPACDGRARQVPRRPAGAAQPRPARSAMGLRHP</sequence>
<feature type="region of interest" description="Disordered" evidence="1">
    <location>
        <begin position="171"/>
        <end position="193"/>
    </location>
</feature>
<keyword evidence="3" id="KW-1185">Reference proteome</keyword>
<protein>
    <submittedName>
        <fullName evidence="2">Uncharacterized protein</fullName>
    </submittedName>
</protein>
<gene>
    <name evidence="2" type="ORF">EDF62_1162</name>
</gene>
<reference evidence="2 3" key="1">
    <citation type="submission" date="2019-03" db="EMBL/GenBank/DDBJ databases">
        <title>Genomic analyses of the natural microbiome of Caenorhabditis elegans.</title>
        <authorList>
            <person name="Samuel B."/>
        </authorList>
    </citation>
    <scope>NUCLEOTIDE SEQUENCE [LARGE SCALE GENOMIC DNA]</scope>
    <source>
        <strain evidence="2 3">JUb18</strain>
    </source>
</reference>